<feature type="domain" description="SnoaL-like" evidence="2">
    <location>
        <begin position="8"/>
        <end position="101"/>
    </location>
</feature>
<dbReference type="AlphaFoldDB" id="A0A1I1VBK5"/>
<dbReference type="STRING" id="910347.SAMN05421773_13113"/>
<dbReference type="SUPFAM" id="SSF109854">
    <property type="entry name" value="DinB/YfiT-like putative metalloenzymes"/>
    <property type="match status" value="1"/>
</dbReference>
<accession>A0A1I1VBK5</accession>
<dbReference type="InterPro" id="IPR017517">
    <property type="entry name" value="Maleyloyr_isom"/>
</dbReference>
<dbReference type="NCBIfam" id="TIGR03086">
    <property type="entry name" value="TIGR03086 family metal-binding protein"/>
    <property type="match status" value="1"/>
</dbReference>
<name>A0A1I1VBK5_9ACTN</name>
<sequence>MDTLAVVGKYYDAWINHAGDMSGVPLDDGLVFTGPVASFDSADGFRAMARQAGAAVRGFRVRRQFSDGDTVCSVIDWEMDPLPGTLTAAEVLQVRDGRIIRGELVYDAEELRGAMAAAAGDGERVVLLRRSAEVVATALEQVPAGAWTAPSGCAAWTVRQAAGHLAGGLLAFARLAEGERVDAAEFDPQHQAGTDVLGDRPAAAFREIAERCAGALAAPGTAEREFTGFPGGPVRGAMIAGMCLVETVVHGWDVAHAAGVPYPADEEAVRAVWEFTRDGVGEEQRKLGRFGAQILVSPTAPPFTTLLAHLGRQA</sequence>
<dbReference type="InterPro" id="IPR032710">
    <property type="entry name" value="NTF2-like_dom_sf"/>
</dbReference>
<evidence type="ECO:0000259" key="2">
    <source>
        <dbReference type="Pfam" id="PF12680"/>
    </source>
</evidence>
<dbReference type="InterPro" id="IPR017520">
    <property type="entry name" value="CHP03086"/>
</dbReference>
<dbReference type="RefSeq" id="WP_175541622.1">
    <property type="nucleotide sequence ID" value="NZ_FOLM01000031.1"/>
</dbReference>
<reference evidence="3 4" key="1">
    <citation type="submission" date="2016-10" db="EMBL/GenBank/DDBJ databases">
        <authorList>
            <person name="de Groot N.N."/>
        </authorList>
    </citation>
    <scope>NUCLEOTIDE SEQUENCE [LARGE SCALE GENOMIC DNA]</scope>
    <source>
        <strain evidence="3 4">CGMCC 4.5739</strain>
    </source>
</reference>
<evidence type="ECO:0000259" key="1">
    <source>
        <dbReference type="Pfam" id="PF11716"/>
    </source>
</evidence>
<evidence type="ECO:0000313" key="4">
    <source>
        <dbReference type="Proteomes" id="UP000199207"/>
    </source>
</evidence>
<dbReference type="Gene3D" id="1.20.120.450">
    <property type="entry name" value="dinb family like domain"/>
    <property type="match status" value="1"/>
</dbReference>
<dbReference type="InterPro" id="IPR037401">
    <property type="entry name" value="SnoaL-like"/>
</dbReference>
<dbReference type="Pfam" id="PF12680">
    <property type="entry name" value="SnoaL_2"/>
    <property type="match status" value="1"/>
</dbReference>
<feature type="domain" description="Mycothiol-dependent maleylpyruvate isomerase metal-binding" evidence="1">
    <location>
        <begin position="128"/>
        <end position="255"/>
    </location>
</feature>
<dbReference type="NCBIfam" id="TIGR03083">
    <property type="entry name" value="maleylpyruvate isomerase family mycothiol-dependent enzyme"/>
    <property type="match status" value="1"/>
</dbReference>
<dbReference type="SUPFAM" id="SSF54427">
    <property type="entry name" value="NTF2-like"/>
    <property type="match status" value="1"/>
</dbReference>
<dbReference type="Pfam" id="PF11716">
    <property type="entry name" value="MDMPI_N"/>
    <property type="match status" value="1"/>
</dbReference>
<proteinExistence type="predicted"/>
<dbReference type="EMBL" id="FOLM01000031">
    <property type="protein sequence ID" value="SFD79348.1"/>
    <property type="molecule type" value="Genomic_DNA"/>
</dbReference>
<evidence type="ECO:0000313" key="3">
    <source>
        <dbReference type="EMBL" id="SFD79348.1"/>
    </source>
</evidence>
<keyword evidence="4" id="KW-1185">Reference proteome</keyword>
<protein>
    <submittedName>
        <fullName evidence="3">TIGR03086 family protein</fullName>
    </submittedName>
</protein>
<dbReference type="Gene3D" id="3.10.450.50">
    <property type="match status" value="1"/>
</dbReference>
<gene>
    <name evidence="3" type="ORF">SAMN05421773_13113</name>
</gene>
<dbReference type="InterPro" id="IPR034660">
    <property type="entry name" value="DinB/YfiT-like"/>
</dbReference>
<dbReference type="InterPro" id="IPR024344">
    <property type="entry name" value="MDMPI_metal-binding"/>
</dbReference>
<dbReference type="GO" id="GO:0046872">
    <property type="term" value="F:metal ion binding"/>
    <property type="evidence" value="ECO:0007669"/>
    <property type="project" value="InterPro"/>
</dbReference>
<dbReference type="Proteomes" id="UP000199207">
    <property type="component" value="Unassembled WGS sequence"/>
</dbReference>
<organism evidence="3 4">
    <name type="scientific">Streptomyces aidingensis</name>
    <dbReference type="NCBI Taxonomy" id="910347"/>
    <lineage>
        <taxon>Bacteria</taxon>
        <taxon>Bacillati</taxon>
        <taxon>Actinomycetota</taxon>
        <taxon>Actinomycetes</taxon>
        <taxon>Kitasatosporales</taxon>
        <taxon>Streptomycetaceae</taxon>
        <taxon>Streptomyces</taxon>
    </lineage>
</organism>